<accession>A0A182FA27</accession>
<feature type="region of interest" description="Disordered" evidence="12">
    <location>
        <begin position="384"/>
        <end position="407"/>
    </location>
</feature>
<dbReference type="GO" id="GO:0007189">
    <property type="term" value="P:adenylate cyclase-activating G protein-coupled receptor signaling pathway"/>
    <property type="evidence" value="ECO:0007669"/>
    <property type="project" value="TreeGrafter"/>
</dbReference>
<comment type="subcellular location">
    <subcellularLocation>
        <location evidence="1">Cell membrane</location>
        <topology evidence="1">Multi-pass membrane protein</topology>
    </subcellularLocation>
</comment>
<reference evidence="16 17" key="1">
    <citation type="journal article" date="2017" name="G3 (Bethesda)">
        <title>The Physical Genome Mapping of Anopheles albimanus Corrected Scaffold Misassemblies and Identified Interarm Rearrangements in Genus Anopheles.</title>
        <authorList>
            <person name="Artemov G.N."/>
            <person name="Peery A.N."/>
            <person name="Jiang X."/>
            <person name="Tu Z."/>
            <person name="Stegniy V.N."/>
            <person name="Sharakhova M.V."/>
            <person name="Sharakhov I.V."/>
        </authorList>
    </citation>
    <scope>NUCLEOTIDE SEQUENCE [LARGE SCALE GENOMIC DNA]</scope>
    <source>
        <strain evidence="16 17">ALBI9_A</strain>
    </source>
</reference>
<keyword evidence="11" id="KW-0807">Transducer</keyword>
<keyword evidence="5 13" id="KW-0812">Transmembrane</keyword>
<dbReference type="AlphaFoldDB" id="A0A182FA27"/>
<evidence type="ECO:0000256" key="8">
    <source>
        <dbReference type="ARBA" id="ARBA00023040"/>
    </source>
</evidence>
<evidence type="ECO:0000259" key="15">
    <source>
        <dbReference type="PROSITE" id="PS50262"/>
    </source>
</evidence>
<evidence type="ECO:0000313" key="17">
    <source>
        <dbReference type="Proteomes" id="UP000069272"/>
    </source>
</evidence>
<feature type="transmembrane region" description="Helical" evidence="13">
    <location>
        <begin position="617"/>
        <end position="638"/>
    </location>
</feature>
<dbReference type="FunFam" id="1.20.1070.10:FF:000181">
    <property type="entry name" value="Thyrotropin receptor"/>
    <property type="match status" value="1"/>
</dbReference>
<feature type="region of interest" description="Disordered" evidence="12">
    <location>
        <begin position="904"/>
        <end position="949"/>
    </location>
</feature>
<dbReference type="InterPro" id="IPR017452">
    <property type="entry name" value="GPCR_Rhodpsn_7TM"/>
</dbReference>
<dbReference type="VEuPathDB" id="VectorBase:AALB003355"/>
<dbReference type="EnsemblMetazoa" id="AALB003355-RA">
    <property type="protein sequence ID" value="AALB003355-PA"/>
    <property type="gene ID" value="AALB003355"/>
</dbReference>
<keyword evidence="4" id="KW-0433">Leucine-rich repeat</keyword>
<dbReference type="GO" id="GO:0005886">
    <property type="term" value="C:plasma membrane"/>
    <property type="evidence" value="ECO:0007669"/>
    <property type="project" value="UniProtKB-SubCell"/>
</dbReference>
<comment type="similarity">
    <text evidence="2">Belongs to the G-protein coupled receptor 1 family.</text>
</comment>
<evidence type="ECO:0000256" key="5">
    <source>
        <dbReference type="ARBA" id="ARBA00022692"/>
    </source>
</evidence>
<dbReference type="PROSITE" id="PS00237">
    <property type="entry name" value="G_PROTEIN_RECEP_F1_1"/>
    <property type="match status" value="1"/>
</dbReference>
<evidence type="ECO:0000256" key="2">
    <source>
        <dbReference type="ARBA" id="ARBA00010663"/>
    </source>
</evidence>
<dbReference type="Gene3D" id="1.20.1070.10">
    <property type="entry name" value="Rhodopsin 7-helix transmembrane proteins"/>
    <property type="match status" value="1"/>
</dbReference>
<evidence type="ECO:0000313" key="16">
    <source>
        <dbReference type="EnsemblMetazoa" id="AALB003355-PA"/>
    </source>
</evidence>
<dbReference type="VEuPathDB" id="VectorBase:AALB20_028960"/>
<evidence type="ECO:0000256" key="14">
    <source>
        <dbReference type="SAM" id="SignalP"/>
    </source>
</evidence>
<dbReference type="GO" id="GO:0009755">
    <property type="term" value="P:hormone-mediated signaling pathway"/>
    <property type="evidence" value="ECO:0007669"/>
    <property type="project" value="TreeGrafter"/>
</dbReference>
<evidence type="ECO:0000256" key="6">
    <source>
        <dbReference type="ARBA" id="ARBA00022737"/>
    </source>
</evidence>
<evidence type="ECO:0000256" key="3">
    <source>
        <dbReference type="ARBA" id="ARBA00022475"/>
    </source>
</evidence>
<dbReference type="PROSITE" id="PS50262">
    <property type="entry name" value="G_PROTEIN_RECEP_F1_2"/>
    <property type="match status" value="1"/>
</dbReference>
<keyword evidence="3" id="KW-1003">Cell membrane</keyword>
<dbReference type="SUPFAM" id="SSF81321">
    <property type="entry name" value="Family A G protein-coupled receptor-like"/>
    <property type="match status" value="1"/>
</dbReference>
<evidence type="ECO:0000256" key="9">
    <source>
        <dbReference type="ARBA" id="ARBA00023136"/>
    </source>
</evidence>
<dbReference type="GO" id="GO:0016500">
    <property type="term" value="F:protein-hormone receptor activity"/>
    <property type="evidence" value="ECO:0007669"/>
    <property type="project" value="InterPro"/>
</dbReference>
<feature type="transmembrane region" description="Helical" evidence="13">
    <location>
        <begin position="786"/>
        <end position="806"/>
    </location>
</feature>
<keyword evidence="17" id="KW-1185">Reference proteome</keyword>
<evidence type="ECO:0000256" key="12">
    <source>
        <dbReference type="SAM" id="MobiDB-lite"/>
    </source>
</evidence>
<dbReference type="SUPFAM" id="SSF52058">
    <property type="entry name" value="L domain-like"/>
    <property type="match status" value="1"/>
</dbReference>
<evidence type="ECO:0000256" key="13">
    <source>
        <dbReference type="SAM" id="Phobius"/>
    </source>
</evidence>
<dbReference type="PRINTS" id="PR00237">
    <property type="entry name" value="GPCRRHODOPSN"/>
</dbReference>
<keyword evidence="10" id="KW-0675">Receptor</keyword>
<evidence type="ECO:0000256" key="7">
    <source>
        <dbReference type="ARBA" id="ARBA00022989"/>
    </source>
</evidence>
<keyword evidence="8" id="KW-0297">G-protein coupled receptor</keyword>
<feature type="signal peptide" evidence="14">
    <location>
        <begin position="1"/>
        <end position="30"/>
    </location>
</feature>
<feature type="transmembrane region" description="Helical" evidence="13">
    <location>
        <begin position="701"/>
        <end position="730"/>
    </location>
</feature>
<dbReference type="PRINTS" id="PR00373">
    <property type="entry name" value="GLYCHORMONER"/>
</dbReference>
<feature type="transmembrane region" description="Helical" evidence="13">
    <location>
        <begin position="751"/>
        <end position="774"/>
    </location>
</feature>
<keyword evidence="7 13" id="KW-1133">Transmembrane helix</keyword>
<feature type="chain" id="PRO_5043893032" description="G-protein coupled receptors family 1 profile domain-containing protein" evidence="14">
    <location>
        <begin position="31"/>
        <end position="949"/>
    </location>
</feature>
<name>A0A182FA27_ANOAL</name>
<keyword evidence="6" id="KW-0677">Repeat</keyword>
<dbReference type="CDD" id="cd15136">
    <property type="entry name" value="7tmA_Glyco_hormone_R"/>
    <property type="match status" value="1"/>
</dbReference>
<feature type="compositionally biased region" description="Polar residues" evidence="12">
    <location>
        <begin position="385"/>
        <end position="398"/>
    </location>
</feature>
<proteinExistence type="inferred from homology"/>
<dbReference type="InterPro" id="IPR002131">
    <property type="entry name" value="Gphrmn_rcpt_fam"/>
</dbReference>
<feature type="transmembrane region" description="Helical" evidence="13">
    <location>
        <begin position="659"/>
        <end position="681"/>
    </location>
</feature>
<evidence type="ECO:0000256" key="10">
    <source>
        <dbReference type="ARBA" id="ARBA00023170"/>
    </source>
</evidence>
<dbReference type="PANTHER" id="PTHR24372:SF74">
    <property type="entry name" value="LP13728P"/>
    <property type="match status" value="1"/>
</dbReference>
<dbReference type="Proteomes" id="UP000069272">
    <property type="component" value="Chromosome 2R"/>
</dbReference>
<keyword evidence="9 13" id="KW-0472">Membrane</keyword>
<dbReference type="Pfam" id="PF00001">
    <property type="entry name" value="7tm_1"/>
    <property type="match status" value="1"/>
</dbReference>
<dbReference type="InterPro" id="IPR000276">
    <property type="entry name" value="GPCR_Rhodpsn"/>
</dbReference>
<protein>
    <recommendedName>
        <fullName evidence="15">G-protein coupled receptors family 1 profile domain-containing protein</fullName>
    </recommendedName>
</protein>
<evidence type="ECO:0000256" key="4">
    <source>
        <dbReference type="ARBA" id="ARBA00022614"/>
    </source>
</evidence>
<dbReference type="PANTHER" id="PTHR24372">
    <property type="entry name" value="GLYCOPROTEIN HORMONE RECEPTOR"/>
    <property type="match status" value="1"/>
</dbReference>
<feature type="domain" description="G-protein coupled receptors family 1 profile" evidence="15">
    <location>
        <begin position="552"/>
        <end position="803"/>
    </location>
</feature>
<evidence type="ECO:0000256" key="1">
    <source>
        <dbReference type="ARBA" id="ARBA00004651"/>
    </source>
</evidence>
<feature type="transmembrane region" description="Helical" evidence="13">
    <location>
        <begin position="573"/>
        <end position="594"/>
    </location>
</feature>
<dbReference type="GO" id="GO:0008528">
    <property type="term" value="F:G protein-coupled peptide receptor activity"/>
    <property type="evidence" value="ECO:0007669"/>
    <property type="project" value="TreeGrafter"/>
</dbReference>
<sequence length="949" mass="103892">MTVSSGRSARRQFGLVLCVCAVLLVMVVNGRTATEPDATGVTTMRAEYRQSPMPVFDAGAGAGATNQSWQLEGNATIGQGGAPLAEMLPEGTEPAAGVSVTALKRGQCRCWNSTEETLGEVQCRCLGHSIVRVPQKLTSMQRLILEKVGIKRLRTNALTVYADTLQDLLLIYLKEFHRIEPAAFAKLRHLRTLYIAHAPKLEFLPADVFEGISTKLKTLRIIHSGLLAVPDLRVLSNHIIMHMVDFDGNQIREIYEKSIQLKTDELTLDNNALTQIHGSAFHGSEIAKLDLSGTAIEELPTEGLAELEVLRIQNTHSLKTIPSVYNFRNLRTAFLTHSFHCCAFKFPARHDPDAHEQNLKKFYEVQDECIAQGYATPHIKLEPQATGTSTETTPSVISGSLEGSEATRTRKRRMVEFRNWFRLIGNEDDDRRGGHMTETLRKGIDLSEKQMGEIVDDNLQPITGLPVPGAGDGTGLDGRGDELYSDNPQPGVFHDTVAEISSMEALCGNLTPMTFDVKCYPMPDALNPCEDVMGSHWLRGSVWVVVLLAVFGNVAVVVVLFSNRSELTVPKFLICNLAFADLCMGLYLLLIASIDAHSMGEYFNYAFDWQYGVGCKVAGFLTVFASHLSVFTLTVVTLERWFAITHAIYLNRRIKLSAATYIMLTGWLYAITMAAMPLFGISNYSSTSICLPMETRDSWDIAYLLTVLVVNGFGFVVIVICYAQIYLSLGKETRNAARTAHSGEMTVAKKMALLVFTNFACWAPIAFFGLTAIAGYPLIGVSKSKILLVFFYPLNSCANPYLYAILTMQYRKDLFSLLASYGLCTQRAAQYKMTYSMPTNTLQVAPARGSVNYNSSAQGTITSTAGMSGMAGLSNNNNNNIDTTTSTVITGSGNVVGASNGTSPVNGRLQHRGSGNSVTFSSSNGNTNTTTSTVQTVQLPGEQEQETFL</sequence>
<evidence type="ECO:0000256" key="11">
    <source>
        <dbReference type="ARBA" id="ARBA00023224"/>
    </source>
</evidence>
<reference evidence="16" key="2">
    <citation type="submission" date="2022-08" db="UniProtKB">
        <authorList>
            <consortium name="EnsemblMetazoa"/>
        </authorList>
    </citation>
    <scope>IDENTIFICATION</scope>
    <source>
        <strain evidence="16">STECLA/ALBI9_A</strain>
    </source>
</reference>
<dbReference type="STRING" id="7167.A0A182FA27"/>
<dbReference type="Gene3D" id="3.80.10.10">
    <property type="entry name" value="Ribonuclease Inhibitor"/>
    <property type="match status" value="1"/>
</dbReference>
<dbReference type="InterPro" id="IPR032675">
    <property type="entry name" value="LRR_dom_sf"/>
</dbReference>
<organism evidence="16 17">
    <name type="scientific">Anopheles albimanus</name>
    <name type="common">New world malaria mosquito</name>
    <dbReference type="NCBI Taxonomy" id="7167"/>
    <lineage>
        <taxon>Eukaryota</taxon>
        <taxon>Metazoa</taxon>
        <taxon>Ecdysozoa</taxon>
        <taxon>Arthropoda</taxon>
        <taxon>Hexapoda</taxon>
        <taxon>Insecta</taxon>
        <taxon>Pterygota</taxon>
        <taxon>Neoptera</taxon>
        <taxon>Endopterygota</taxon>
        <taxon>Diptera</taxon>
        <taxon>Nematocera</taxon>
        <taxon>Culicoidea</taxon>
        <taxon>Culicidae</taxon>
        <taxon>Anophelinae</taxon>
        <taxon>Anopheles</taxon>
    </lineage>
</organism>
<feature type="compositionally biased region" description="Low complexity" evidence="12">
    <location>
        <begin position="913"/>
        <end position="937"/>
    </location>
</feature>
<keyword evidence="14" id="KW-0732">Signal</keyword>
<feature type="transmembrane region" description="Helical" evidence="13">
    <location>
        <begin position="542"/>
        <end position="561"/>
    </location>
</feature>